<evidence type="ECO:0000313" key="2">
    <source>
        <dbReference type="EMBL" id="MFL9926769.1"/>
    </source>
</evidence>
<organism evidence="2 3">
    <name type="scientific">Herbaspirillum lusitanum</name>
    <dbReference type="NCBI Taxonomy" id="213312"/>
    <lineage>
        <taxon>Bacteria</taxon>
        <taxon>Pseudomonadati</taxon>
        <taxon>Pseudomonadota</taxon>
        <taxon>Betaproteobacteria</taxon>
        <taxon>Burkholderiales</taxon>
        <taxon>Oxalobacteraceae</taxon>
        <taxon>Herbaspirillum</taxon>
    </lineage>
</organism>
<dbReference type="EMBL" id="JAQQFM010000010">
    <property type="protein sequence ID" value="MFL9926769.1"/>
    <property type="molecule type" value="Genomic_DNA"/>
</dbReference>
<evidence type="ECO:0000256" key="1">
    <source>
        <dbReference type="SAM" id="SignalP"/>
    </source>
</evidence>
<protein>
    <submittedName>
        <fullName evidence="2">Uncharacterized protein</fullName>
    </submittedName>
</protein>
<feature type="chain" id="PRO_5046088828" evidence="1">
    <location>
        <begin position="22"/>
        <end position="46"/>
    </location>
</feature>
<name>A0ABW9AE49_9BURK</name>
<dbReference type="RefSeq" id="WP_408159991.1">
    <property type="nucleotide sequence ID" value="NZ_JAQQFM010000010.1"/>
</dbReference>
<keyword evidence="3" id="KW-1185">Reference proteome</keyword>
<keyword evidence="1" id="KW-0732">Signal</keyword>
<accession>A0ABW9AE49</accession>
<feature type="signal peptide" evidence="1">
    <location>
        <begin position="1"/>
        <end position="21"/>
    </location>
</feature>
<dbReference type="Proteomes" id="UP001629246">
    <property type="component" value="Unassembled WGS sequence"/>
</dbReference>
<proteinExistence type="predicted"/>
<sequence>MRIALITSSLVLFFASPAAHARGGPMLAKQLGALLMREMERLLSVF</sequence>
<gene>
    <name evidence="2" type="ORF">PQR62_21020</name>
</gene>
<reference evidence="2 3" key="1">
    <citation type="journal article" date="2024" name="Chem. Sci.">
        <title>Discovery of megapolipeptins by genome mining of a Burkholderiales bacteria collection.</title>
        <authorList>
            <person name="Paulo B.S."/>
            <person name="Recchia M.J.J."/>
            <person name="Lee S."/>
            <person name="Fergusson C.H."/>
            <person name="Romanowski S.B."/>
            <person name="Hernandez A."/>
            <person name="Krull N."/>
            <person name="Liu D.Y."/>
            <person name="Cavanagh H."/>
            <person name="Bos A."/>
            <person name="Gray C.A."/>
            <person name="Murphy B.T."/>
            <person name="Linington R.G."/>
            <person name="Eustaquio A.S."/>
        </authorList>
    </citation>
    <scope>NUCLEOTIDE SEQUENCE [LARGE SCALE GENOMIC DNA]</scope>
    <source>
        <strain evidence="2 3">RL21-008-BIB-A</strain>
    </source>
</reference>
<evidence type="ECO:0000313" key="3">
    <source>
        <dbReference type="Proteomes" id="UP001629246"/>
    </source>
</evidence>
<comment type="caution">
    <text evidence="2">The sequence shown here is derived from an EMBL/GenBank/DDBJ whole genome shotgun (WGS) entry which is preliminary data.</text>
</comment>